<evidence type="ECO:0000313" key="2">
    <source>
        <dbReference type="EMBL" id="MBC5732720.1"/>
    </source>
</evidence>
<dbReference type="RefSeq" id="WP_186906625.1">
    <property type="nucleotide sequence ID" value="NZ_JACOPP010000003.1"/>
</dbReference>
<comment type="caution">
    <text evidence="2">The sequence shown here is derived from an EMBL/GenBank/DDBJ whole genome shotgun (WGS) entry which is preliminary data.</text>
</comment>
<dbReference type="InterPro" id="IPR050312">
    <property type="entry name" value="IolE/XylAMocC-like"/>
</dbReference>
<dbReference type="SUPFAM" id="SSF51658">
    <property type="entry name" value="Xylose isomerase-like"/>
    <property type="match status" value="1"/>
</dbReference>
<gene>
    <name evidence="2" type="primary">frlC</name>
    <name evidence="2" type="ORF">H8S57_03120</name>
</gene>
<dbReference type="AlphaFoldDB" id="A0A8J6JE85"/>
<dbReference type="Gene3D" id="3.20.20.150">
    <property type="entry name" value="Divalent-metal-dependent TIM barrel enzymes"/>
    <property type="match status" value="1"/>
</dbReference>
<keyword evidence="3" id="KW-1185">Reference proteome</keyword>
<dbReference type="PANTHER" id="PTHR12110:SF53">
    <property type="entry name" value="BLR5974 PROTEIN"/>
    <property type="match status" value="1"/>
</dbReference>
<proteinExistence type="predicted"/>
<dbReference type="NCBIfam" id="NF007360">
    <property type="entry name" value="PRK09856.1"/>
    <property type="match status" value="1"/>
</dbReference>
<name>A0A8J6JE85_9FIRM</name>
<dbReference type="InterPro" id="IPR036237">
    <property type="entry name" value="Xyl_isomerase-like_sf"/>
</dbReference>
<evidence type="ECO:0000313" key="3">
    <source>
        <dbReference type="Proteomes" id="UP000661435"/>
    </source>
</evidence>
<dbReference type="EMBL" id="JACOPP010000003">
    <property type="protein sequence ID" value="MBC5732720.1"/>
    <property type="molecule type" value="Genomic_DNA"/>
</dbReference>
<dbReference type="PANTHER" id="PTHR12110">
    <property type="entry name" value="HYDROXYPYRUVATE ISOMERASE"/>
    <property type="match status" value="1"/>
</dbReference>
<protein>
    <submittedName>
        <fullName evidence="2">Fructoselysine 3-epimerase</fullName>
    </submittedName>
</protein>
<sequence length="271" mass="29897">MKFGLFTCGYQRAALEDAFADAVRFGYDYIELWGGRPHGFAPDLLSGDGAEVRALIRRFGVPVKVYTPEHNAYPYNYMLGSPRQWEDSMEYLEAAIRAGAAVGAEYTLVSMGHSGGLPPQERTRRLERSLLRLADAAQRLGHALVVENLTPCESDVCTDLDSYAALLERLDHPALFGMCDAAAPFVQGEDPADYPRRLGSRMRHLHLVDSDGVSETHLVPGEGVMPLGRVLRDIRAAGYDGAATLELVTHYIDAPSRYARLALERAKELMV</sequence>
<dbReference type="Proteomes" id="UP000661435">
    <property type="component" value="Unassembled WGS sequence"/>
</dbReference>
<reference evidence="2" key="1">
    <citation type="submission" date="2020-08" db="EMBL/GenBank/DDBJ databases">
        <title>Genome public.</title>
        <authorList>
            <person name="Liu C."/>
            <person name="Sun Q."/>
        </authorList>
    </citation>
    <scope>NUCLEOTIDE SEQUENCE</scope>
    <source>
        <strain evidence="2">NSJ-51</strain>
    </source>
</reference>
<evidence type="ECO:0000259" key="1">
    <source>
        <dbReference type="Pfam" id="PF01261"/>
    </source>
</evidence>
<feature type="domain" description="Xylose isomerase-like TIM barrel" evidence="1">
    <location>
        <begin position="19"/>
        <end position="264"/>
    </location>
</feature>
<dbReference type="InterPro" id="IPR013022">
    <property type="entry name" value="Xyl_isomerase-like_TIM-brl"/>
</dbReference>
<dbReference type="Pfam" id="PF01261">
    <property type="entry name" value="AP_endonuc_2"/>
    <property type="match status" value="1"/>
</dbReference>
<accession>A0A8J6JE85</accession>
<organism evidence="2 3">
    <name type="scientific">Lawsonibacter hominis</name>
    <dbReference type="NCBI Taxonomy" id="2763053"/>
    <lineage>
        <taxon>Bacteria</taxon>
        <taxon>Bacillati</taxon>
        <taxon>Bacillota</taxon>
        <taxon>Clostridia</taxon>
        <taxon>Eubacteriales</taxon>
        <taxon>Oscillospiraceae</taxon>
        <taxon>Lawsonibacter</taxon>
    </lineage>
</organism>